<dbReference type="FunFam" id="1.20.140.40:FF:000002">
    <property type="entry name" value="Putative invertase inhibitor"/>
    <property type="match status" value="1"/>
</dbReference>
<dbReference type="Gramene" id="TraesNOR4A03G02197660.1">
    <property type="protein sequence ID" value="TraesNOR4A03G02197660.1.CDS1"/>
    <property type="gene ID" value="TraesNOR4A03G02197660"/>
</dbReference>
<dbReference type="Gramene" id="TraesARI4A03G02213690.1">
    <property type="protein sequence ID" value="TraesARI4A03G02213690.1.CDS1"/>
    <property type="gene ID" value="TraesARI4A03G02213690"/>
</dbReference>
<dbReference type="CDD" id="cd15795">
    <property type="entry name" value="PMEI-Pla_a_1_like"/>
    <property type="match status" value="1"/>
</dbReference>
<feature type="signal peptide" evidence="4">
    <location>
        <begin position="1"/>
        <end position="24"/>
    </location>
</feature>
<dbReference type="GO" id="GO:0009827">
    <property type="term" value="P:plant-type cell wall modification"/>
    <property type="evidence" value="ECO:0000318"/>
    <property type="project" value="GO_Central"/>
</dbReference>
<keyword evidence="2" id="KW-1015">Disulfide bond</keyword>
<evidence type="ECO:0000259" key="5">
    <source>
        <dbReference type="SMART" id="SM00856"/>
    </source>
</evidence>
<feature type="domain" description="Pectinesterase inhibitor" evidence="5">
    <location>
        <begin position="39"/>
        <end position="179"/>
    </location>
</feature>
<organism evidence="6">
    <name type="scientific">Triticum aestivum</name>
    <name type="common">Wheat</name>
    <dbReference type="NCBI Taxonomy" id="4565"/>
    <lineage>
        <taxon>Eukaryota</taxon>
        <taxon>Viridiplantae</taxon>
        <taxon>Streptophyta</taxon>
        <taxon>Embryophyta</taxon>
        <taxon>Tracheophyta</taxon>
        <taxon>Spermatophyta</taxon>
        <taxon>Magnoliopsida</taxon>
        <taxon>Liliopsida</taxon>
        <taxon>Poales</taxon>
        <taxon>Poaceae</taxon>
        <taxon>BOP clade</taxon>
        <taxon>Pooideae</taxon>
        <taxon>Triticodae</taxon>
        <taxon>Triticeae</taxon>
        <taxon>Triticinae</taxon>
        <taxon>Triticum</taxon>
    </lineage>
</organism>
<evidence type="ECO:0000256" key="4">
    <source>
        <dbReference type="SAM" id="SignalP"/>
    </source>
</evidence>
<dbReference type="GO" id="GO:0004857">
    <property type="term" value="F:enzyme inhibitor activity"/>
    <property type="evidence" value="ECO:0000318"/>
    <property type="project" value="GO_Central"/>
</dbReference>
<dbReference type="Pfam" id="PF04043">
    <property type="entry name" value="PMEI"/>
    <property type="match status" value="1"/>
</dbReference>
<dbReference type="Gramene" id="TraesMAC4A03G02174110.1">
    <property type="protein sequence ID" value="TraesMAC4A03G02174110.1.CDS1"/>
    <property type="gene ID" value="TraesMAC4A03G02174110"/>
</dbReference>
<sequence>MASFFNSGSVLFLLFVVLFAATQATPVDNLLPVCKTVGGGSKYVGIQFCLDTLHSDPRSANGGNYQELAVVTVDLLTANATRTKAKIDGLLGDGDRKTEDATRRSLRSCLALFDGILQSQPGCAAAVKDGKFSEATSSLEKSAAAAKECQGGFSKSNVASPVTVENDNAFQLAKLAVALIRVTS</sequence>
<dbReference type="Gramene" id="TraesCLE_scaffold_021653_01G000200.1">
    <property type="protein sequence ID" value="TraesCLE_scaffold_021653_01G000200.1"/>
    <property type="gene ID" value="TraesCLE_scaffold_021653_01G000200"/>
</dbReference>
<dbReference type="PANTHER" id="PTHR35357:SF23">
    <property type="entry name" value="PECTINESTERASE INHIBITOR DOMAIN-CONTAINING PROTEIN"/>
    <property type="match status" value="1"/>
</dbReference>
<evidence type="ECO:0000313" key="6">
    <source>
        <dbReference type="EnsemblPlants" id="TraesCS4A02G405700.1.cds1"/>
    </source>
</evidence>
<comment type="similarity">
    <text evidence="3">Belongs to the PMEI family.</text>
</comment>
<dbReference type="Proteomes" id="UP000019116">
    <property type="component" value="Chromosome 4A"/>
</dbReference>
<dbReference type="SMR" id="A0A3B6I561"/>
<dbReference type="SMART" id="SM00856">
    <property type="entry name" value="PMEI"/>
    <property type="match status" value="1"/>
</dbReference>
<dbReference type="STRING" id="4565.A0A3B6I561"/>
<dbReference type="OMA" id="MHIATEV"/>
<dbReference type="SUPFAM" id="SSF101148">
    <property type="entry name" value="Plant invertase/pectin methylesterase inhibitor"/>
    <property type="match status" value="1"/>
</dbReference>
<dbReference type="Gramene" id="TraesRN4A0100960500.1">
    <property type="protein sequence ID" value="TraesRN4A0100960500.1"/>
    <property type="gene ID" value="TraesRN4A0100960500"/>
</dbReference>
<dbReference type="Gramene" id="TraesROB_scaffold_005523_01G000200.1">
    <property type="protein sequence ID" value="TraesROB_scaffold_005523_01G000200.1"/>
    <property type="gene ID" value="TraesROB_scaffold_005523_01G000200"/>
</dbReference>
<evidence type="ECO:0000256" key="2">
    <source>
        <dbReference type="ARBA" id="ARBA00023157"/>
    </source>
</evidence>
<dbReference type="Gene3D" id="1.20.140.40">
    <property type="entry name" value="Invertase/pectin methylesterase inhibitor family protein"/>
    <property type="match status" value="1"/>
</dbReference>
<dbReference type="Gramene" id="TraesCS4A02G405700.1">
    <property type="protein sequence ID" value="TraesCS4A02G405700.1.cds1"/>
    <property type="gene ID" value="TraesCS4A02G405700"/>
</dbReference>
<dbReference type="InterPro" id="IPR035513">
    <property type="entry name" value="Invertase/methylesterase_inhib"/>
</dbReference>
<dbReference type="Gramene" id="TraesLAC4A03G02128390.1">
    <property type="protein sequence ID" value="TraesLAC4A03G02128390.1.CDS1"/>
    <property type="gene ID" value="TraesLAC4A03G02128390"/>
</dbReference>
<keyword evidence="1 4" id="KW-0732">Signal</keyword>
<dbReference type="OrthoDB" id="644747at2759"/>
<dbReference type="Gramene" id="TraesPARA_EIv1.0_1216680.1">
    <property type="protein sequence ID" value="TraesPARA_EIv1.0_1216680.1.CDS1"/>
    <property type="gene ID" value="TraesPARA_EIv1.0_1216680"/>
</dbReference>
<evidence type="ECO:0000256" key="1">
    <source>
        <dbReference type="ARBA" id="ARBA00022729"/>
    </source>
</evidence>
<dbReference type="NCBIfam" id="TIGR01614">
    <property type="entry name" value="PME_inhib"/>
    <property type="match status" value="1"/>
</dbReference>
<evidence type="ECO:0000313" key="7">
    <source>
        <dbReference type="Proteomes" id="UP000019116"/>
    </source>
</evidence>
<dbReference type="PANTHER" id="PTHR35357">
    <property type="entry name" value="OS02G0537100 PROTEIN"/>
    <property type="match status" value="1"/>
</dbReference>
<keyword evidence="7" id="KW-1185">Reference proteome</keyword>
<dbReference type="InterPro" id="IPR034088">
    <property type="entry name" value="Pla_a_1-like"/>
</dbReference>
<dbReference type="Gramene" id="TraesSTA4A03G02172520.1">
    <property type="protein sequence ID" value="TraesSTA4A03G02172520.1.CDS1"/>
    <property type="gene ID" value="TraesSTA4A03G02172520"/>
</dbReference>
<dbReference type="AlphaFoldDB" id="A0A3B6I561"/>
<dbReference type="Gramene" id="TraesCAD_scaffold_007300_01G000100.1">
    <property type="protein sequence ID" value="TraesCAD_scaffold_007300_01G000100.1"/>
    <property type="gene ID" value="TraesCAD_scaffold_007300_01G000100"/>
</dbReference>
<dbReference type="GeneID" id="123083097"/>
<dbReference type="Gramene" id="TraesJAG4A03G02176690.1">
    <property type="protein sequence ID" value="TraesJAG4A03G02176690.1.CDS1"/>
    <property type="gene ID" value="TraesJAG4A03G02176690"/>
</dbReference>
<dbReference type="Gramene" id="TraesLDM4A03G02173980.1">
    <property type="protein sequence ID" value="TraesLDM4A03G02173980.1.CDS1"/>
    <property type="gene ID" value="TraesLDM4A03G02173980"/>
</dbReference>
<gene>
    <name evidence="6" type="primary">LOC123083097</name>
</gene>
<dbReference type="InterPro" id="IPR006501">
    <property type="entry name" value="Pectinesterase_inhib_dom"/>
</dbReference>
<dbReference type="EnsemblPlants" id="TraesCS4A02G405700.1">
    <property type="protein sequence ID" value="TraesCS4A02G405700.1.cds1"/>
    <property type="gene ID" value="TraesCS4A02G405700"/>
</dbReference>
<dbReference type="Gramene" id="TraesJUL4A03G02195380.1">
    <property type="protein sequence ID" value="TraesJUL4A03G02195380.1.CDS1"/>
    <property type="gene ID" value="TraesJUL4A03G02195380"/>
</dbReference>
<dbReference type="GO" id="GO:0005576">
    <property type="term" value="C:extracellular region"/>
    <property type="evidence" value="ECO:0007669"/>
    <property type="project" value="UniProtKB-ARBA"/>
</dbReference>
<protein>
    <recommendedName>
        <fullName evidence="5">Pectinesterase inhibitor domain-containing protein</fullName>
    </recommendedName>
</protein>
<feature type="chain" id="PRO_5043175337" description="Pectinesterase inhibitor domain-containing protein" evidence="4">
    <location>
        <begin position="25"/>
        <end position="184"/>
    </location>
</feature>
<accession>A0A3B6I561</accession>
<reference evidence="6" key="2">
    <citation type="submission" date="2018-10" db="UniProtKB">
        <authorList>
            <consortium name="EnsemblPlants"/>
        </authorList>
    </citation>
    <scope>IDENTIFICATION</scope>
</reference>
<dbReference type="RefSeq" id="XP_044361167.1">
    <property type="nucleotide sequence ID" value="XM_044505232.1"/>
</dbReference>
<dbReference type="Gramene" id="TraesSYM4A03G02203020.1">
    <property type="protein sequence ID" value="TraesSYM4A03G02203020.1.CDS1"/>
    <property type="gene ID" value="TraesSYM4A03G02203020"/>
</dbReference>
<evidence type="ECO:0000256" key="3">
    <source>
        <dbReference type="ARBA" id="ARBA00038471"/>
    </source>
</evidence>
<name>A0A3B6I561_WHEAT</name>
<dbReference type="Gramene" id="TraesWEE_scaffold_009045_01G000200.1">
    <property type="protein sequence ID" value="TraesWEE_scaffold_009045_01G000200.1"/>
    <property type="gene ID" value="TraesWEE_scaffold_009045_01G000200"/>
</dbReference>
<dbReference type="GO" id="GO:0009505">
    <property type="term" value="C:plant-type cell wall"/>
    <property type="evidence" value="ECO:0000318"/>
    <property type="project" value="GO_Central"/>
</dbReference>
<reference evidence="6" key="1">
    <citation type="submission" date="2018-08" db="EMBL/GenBank/DDBJ databases">
        <authorList>
            <person name="Rossello M."/>
        </authorList>
    </citation>
    <scope>NUCLEOTIDE SEQUENCE [LARGE SCALE GENOMIC DNA]</scope>
    <source>
        <strain evidence="6">cv. Chinese Spring</strain>
    </source>
</reference>
<proteinExistence type="inferred from homology"/>
<dbReference type="Gramene" id="TraesCS4A03G1007500.1">
    <property type="protein sequence ID" value="TraesCS4A03G1007500.1.CDS1"/>
    <property type="gene ID" value="TraesCS4A03G1007500"/>
</dbReference>